<accession>A0A1M6RD44</accession>
<dbReference type="Proteomes" id="UP000243547">
    <property type="component" value="Unassembled WGS sequence"/>
</dbReference>
<evidence type="ECO:0000313" key="2">
    <source>
        <dbReference type="Proteomes" id="UP000243547"/>
    </source>
</evidence>
<reference evidence="2" key="1">
    <citation type="submission" date="2016-11" db="EMBL/GenBank/DDBJ databases">
        <authorList>
            <person name="Varghese N."/>
            <person name="Submissions S."/>
        </authorList>
    </citation>
    <scope>NUCLEOTIDE SEQUENCE [LARGE SCALE GENOMIC DNA]</scope>
    <source>
        <strain evidence="2">DSM 14826</strain>
    </source>
</reference>
<sequence>MGFYKRLNYITDKEGDNDQTIFENIKILSVEYDKDVYYWGEKVIGIVTIQNNSNNQENLWLGYSLLDPLNNWIDIHPKNVLLSSKETATITMEYILEDGMITGEYSAVFALWDSFPIDENSMRITDIEIDKGFRI</sequence>
<protein>
    <recommendedName>
        <fullName evidence="3">DUF4352 domain-containing protein</fullName>
    </recommendedName>
</protein>
<dbReference type="Gene3D" id="2.60.40.10">
    <property type="entry name" value="Immunoglobulins"/>
    <property type="match status" value="1"/>
</dbReference>
<evidence type="ECO:0008006" key="3">
    <source>
        <dbReference type="Google" id="ProtNLM"/>
    </source>
</evidence>
<dbReference type="InterPro" id="IPR013783">
    <property type="entry name" value="Ig-like_fold"/>
</dbReference>
<organism evidence="1 2">
    <name type="scientific">Anaerobranca californiensis DSM 14826</name>
    <dbReference type="NCBI Taxonomy" id="1120989"/>
    <lineage>
        <taxon>Bacteria</taxon>
        <taxon>Bacillati</taxon>
        <taxon>Bacillota</taxon>
        <taxon>Clostridia</taxon>
        <taxon>Eubacteriales</taxon>
        <taxon>Proteinivoracaceae</taxon>
        <taxon>Anaerobranca</taxon>
    </lineage>
</organism>
<evidence type="ECO:0000313" key="1">
    <source>
        <dbReference type="EMBL" id="SHK30384.1"/>
    </source>
</evidence>
<gene>
    <name evidence="1" type="ORF">SAMN02745227_02008</name>
</gene>
<proteinExistence type="predicted"/>
<name>A0A1M6RD44_9FIRM</name>
<dbReference type="RefSeq" id="WP_072908437.1">
    <property type="nucleotide sequence ID" value="NZ_FRAI01000029.1"/>
</dbReference>
<dbReference type="AlphaFoldDB" id="A0A1M6RD44"/>
<dbReference type="EMBL" id="FRAI01000029">
    <property type="protein sequence ID" value="SHK30384.1"/>
    <property type="molecule type" value="Genomic_DNA"/>
</dbReference>
<dbReference type="STRING" id="1120989.SAMN02745227_02008"/>
<keyword evidence="2" id="KW-1185">Reference proteome</keyword>